<reference evidence="2" key="1">
    <citation type="submission" date="2017-08" db="EMBL/GenBank/DDBJ databases">
        <title>A dynamic microbial community with high functional redundancy inhabits the cold, oxic subseafloor aquifer.</title>
        <authorList>
            <person name="Tully B.J."/>
            <person name="Wheat C.G."/>
            <person name="Glazer B.T."/>
            <person name="Huber J.A."/>
        </authorList>
    </citation>
    <scope>NUCLEOTIDE SEQUENCE [LARGE SCALE GENOMIC DNA]</scope>
</reference>
<sequence length="79" mass="9029">MMEYAIQLLGLIVFVPIEDQNRIPAPMPKDMELKAASMKNSMKSSLKTLNDLHGNQMRIVNNTIQTENVPLAHILYQLY</sequence>
<protein>
    <submittedName>
        <fullName evidence="1">Uncharacterized protein</fullName>
    </submittedName>
</protein>
<evidence type="ECO:0000313" key="1">
    <source>
        <dbReference type="EMBL" id="PCI95945.1"/>
    </source>
</evidence>
<comment type="caution">
    <text evidence="1">The sequence shown here is derived from an EMBL/GenBank/DDBJ whole genome shotgun (WGS) entry which is preliminary data.</text>
</comment>
<name>A0A2A4YNR1_UNCAE</name>
<dbReference type="AlphaFoldDB" id="A0A2A4YNR1"/>
<gene>
    <name evidence="1" type="ORF">COB11_00665</name>
</gene>
<evidence type="ECO:0000313" key="2">
    <source>
        <dbReference type="Proteomes" id="UP000217838"/>
    </source>
</evidence>
<dbReference type="Proteomes" id="UP000217838">
    <property type="component" value="Unassembled WGS sequence"/>
</dbReference>
<dbReference type="EMBL" id="NVUU01000005">
    <property type="protein sequence ID" value="PCI95945.1"/>
    <property type="molecule type" value="Genomic_DNA"/>
</dbReference>
<proteinExistence type="predicted"/>
<accession>A0A2A4YNR1</accession>
<organism evidence="1 2">
    <name type="scientific">Aerophobetes bacterium</name>
    <dbReference type="NCBI Taxonomy" id="2030807"/>
    <lineage>
        <taxon>Bacteria</taxon>
        <taxon>Candidatus Aerophobota</taxon>
    </lineage>
</organism>